<evidence type="ECO:0000256" key="1">
    <source>
        <dbReference type="SAM" id="MobiDB-lite"/>
    </source>
</evidence>
<name>A0A069Q0N2_9BURK</name>
<dbReference type="AlphaFoldDB" id="A0A069Q0N2"/>
<accession>A0A069Q0N2</accession>
<evidence type="ECO:0000313" key="2">
    <source>
        <dbReference type="EMBL" id="KDR43301.1"/>
    </source>
</evidence>
<comment type="caution">
    <text evidence="2">The sequence shown here is derived from an EMBL/GenBank/DDBJ whole genome shotgun (WGS) entry which is preliminary data.</text>
</comment>
<keyword evidence="3" id="KW-1185">Reference proteome</keyword>
<feature type="region of interest" description="Disordered" evidence="1">
    <location>
        <begin position="62"/>
        <end position="81"/>
    </location>
</feature>
<gene>
    <name evidence="2" type="ORF">BG61_40175</name>
</gene>
<evidence type="ECO:0000313" key="3">
    <source>
        <dbReference type="Proteomes" id="UP000027466"/>
    </source>
</evidence>
<dbReference type="Proteomes" id="UP000027466">
    <property type="component" value="Unassembled WGS sequence"/>
</dbReference>
<proteinExistence type="predicted"/>
<dbReference type="EMBL" id="JFHC01000009">
    <property type="protein sequence ID" value="KDR43301.1"/>
    <property type="molecule type" value="Genomic_DNA"/>
</dbReference>
<sequence>MIIELERLPEDERIAVRENPVMNPEYWRKRINVLMTSPNATRLVIRDAATLLQRLARIAAPTTDEPHATSAIHHTASKRST</sequence>
<reference evidence="2 3" key="1">
    <citation type="submission" date="2014-03" db="EMBL/GenBank/DDBJ databases">
        <title>Draft Genome Sequences of Four Burkholderia Strains.</title>
        <authorList>
            <person name="Liu X.Y."/>
            <person name="Li C.X."/>
            <person name="Xu J.H."/>
        </authorList>
    </citation>
    <scope>NUCLEOTIDE SEQUENCE [LARGE SCALE GENOMIC DNA]</scope>
    <source>
        <strain evidence="2 3">DSM 50014</strain>
    </source>
</reference>
<protein>
    <submittedName>
        <fullName evidence="2">Uncharacterized protein</fullName>
    </submittedName>
</protein>
<organism evidence="2 3">
    <name type="scientific">Caballeronia glathei</name>
    <dbReference type="NCBI Taxonomy" id="60547"/>
    <lineage>
        <taxon>Bacteria</taxon>
        <taxon>Pseudomonadati</taxon>
        <taxon>Pseudomonadota</taxon>
        <taxon>Betaproteobacteria</taxon>
        <taxon>Burkholderiales</taxon>
        <taxon>Burkholderiaceae</taxon>
        <taxon>Caballeronia</taxon>
    </lineage>
</organism>